<dbReference type="InterPro" id="IPR016039">
    <property type="entry name" value="Thiolase-like"/>
</dbReference>
<sequence length="364" mass="40138">MATKRRFMNPATAQIIATAVAFPQYHYPQSELSGQLRQVWKKRGLHTDVFDRITENLLVESRYLSRPKEFYLNVPGFAARNQIWKEEALPLGKSCIQDLLRQSELQAGDVQQIVTSTVTGIAVPSLDALLMNQLPFSSQLKRVPMFGLGCLAGTAGVARVADYLKGHPQDAAILLSVELCSLTFQLHDLSIANVIASQLFGDGAAAVLMVGQAHPLADSKYPRIIDSRSIFFPHTEEVMGWKISDRGFEIVLNSGVPEFAEKHIKPAMDQFLGQQDLNISDITHWIAHPGGPKVLQAMEQGLGLDSHDLKISWESLKKVGNLSSSSVLMILNEFMAHNQPQAGSYGLMISFGPGFCAELVLLKW</sequence>
<protein>
    <submittedName>
        <fullName evidence="7">Type III polyketide synthase</fullName>
    </submittedName>
</protein>
<evidence type="ECO:0000256" key="2">
    <source>
        <dbReference type="ARBA" id="ARBA00022679"/>
    </source>
</evidence>
<name>A0A2A4T5Z0_9DELT</name>
<comment type="caution">
    <text evidence="7">The sequence shown here is derived from an EMBL/GenBank/DDBJ whole genome shotgun (WGS) entry which is preliminary data.</text>
</comment>
<dbReference type="PANTHER" id="PTHR11877:SF99">
    <property type="entry name" value="1,3,6,8-TETRAHYDROXYNAPHTHALENE SYNTHASE"/>
    <property type="match status" value="1"/>
</dbReference>
<dbReference type="PANTHER" id="PTHR11877">
    <property type="entry name" value="HYDROXYMETHYLGLUTARYL-COA SYNTHASE"/>
    <property type="match status" value="1"/>
</dbReference>
<keyword evidence="2" id="KW-0808">Transferase</keyword>
<evidence type="ECO:0000256" key="3">
    <source>
        <dbReference type="ARBA" id="ARBA00023315"/>
    </source>
</evidence>
<reference evidence="8" key="1">
    <citation type="submission" date="2017-08" db="EMBL/GenBank/DDBJ databases">
        <title>A dynamic microbial community with high functional redundancy inhabits the cold, oxic subseafloor aquifer.</title>
        <authorList>
            <person name="Tully B.J."/>
            <person name="Wheat C.G."/>
            <person name="Glazer B.T."/>
            <person name="Huber J.A."/>
        </authorList>
    </citation>
    <scope>NUCLEOTIDE SEQUENCE [LARGE SCALE GENOMIC DNA]</scope>
</reference>
<accession>A0A2A4T5Z0</accession>
<dbReference type="FunFam" id="3.40.47.10:FF:000014">
    <property type="entry name" value="Chalcone synthase 1"/>
    <property type="match status" value="1"/>
</dbReference>
<dbReference type="Pfam" id="PF02797">
    <property type="entry name" value="Chal_sti_synt_C"/>
    <property type="match status" value="1"/>
</dbReference>
<evidence type="ECO:0000313" key="7">
    <source>
        <dbReference type="EMBL" id="PCI28555.1"/>
    </source>
</evidence>
<dbReference type="InterPro" id="IPR012328">
    <property type="entry name" value="Chalcone/stilbene_synt_C"/>
</dbReference>
<evidence type="ECO:0000259" key="6">
    <source>
        <dbReference type="Pfam" id="PF02797"/>
    </source>
</evidence>
<dbReference type="Proteomes" id="UP000218113">
    <property type="component" value="Unassembled WGS sequence"/>
</dbReference>
<dbReference type="GO" id="GO:0030639">
    <property type="term" value="P:polyketide biosynthetic process"/>
    <property type="evidence" value="ECO:0007669"/>
    <property type="project" value="TreeGrafter"/>
</dbReference>
<gene>
    <name evidence="7" type="ORF">COB67_06140</name>
</gene>
<feature type="active site" description="Acyl-thioester intermediate" evidence="4">
    <location>
        <position position="150"/>
    </location>
</feature>
<feature type="domain" description="Chalcone/stilbene synthase N-terminal" evidence="5">
    <location>
        <begin position="5"/>
        <end position="209"/>
    </location>
</feature>
<evidence type="ECO:0000313" key="8">
    <source>
        <dbReference type="Proteomes" id="UP000218113"/>
    </source>
</evidence>
<dbReference type="CDD" id="cd00831">
    <property type="entry name" value="CHS_like"/>
    <property type="match status" value="1"/>
</dbReference>
<dbReference type="SUPFAM" id="SSF53901">
    <property type="entry name" value="Thiolase-like"/>
    <property type="match status" value="1"/>
</dbReference>
<dbReference type="InterPro" id="IPR001099">
    <property type="entry name" value="Chalcone/stilbene_synt_N"/>
</dbReference>
<evidence type="ECO:0000256" key="4">
    <source>
        <dbReference type="PIRSR" id="PIRSR000451-1"/>
    </source>
</evidence>
<dbReference type="GO" id="GO:0016747">
    <property type="term" value="F:acyltransferase activity, transferring groups other than amino-acyl groups"/>
    <property type="evidence" value="ECO:0007669"/>
    <property type="project" value="InterPro"/>
</dbReference>
<dbReference type="Gene3D" id="3.40.47.10">
    <property type="match status" value="2"/>
</dbReference>
<dbReference type="PIRSF" id="PIRSF000451">
    <property type="entry name" value="PKS_III"/>
    <property type="match status" value="1"/>
</dbReference>
<dbReference type="EMBL" id="NVSR01000031">
    <property type="protein sequence ID" value="PCI28555.1"/>
    <property type="molecule type" value="Genomic_DNA"/>
</dbReference>
<feature type="domain" description="Chalcone/stilbene synthase C-terminal" evidence="6">
    <location>
        <begin position="229"/>
        <end position="363"/>
    </location>
</feature>
<organism evidence="7 8">
    <name type="scientific">SAR324 cluster bacterium</name>
    <dbReference type="NCBI Taxonomy" id="2024889"/>
    <lineage>
        <taxon>Bacteria</taxon>
        <taxon>Deltaproteobacteria</taxon>
        <taxon>SAR324 cluster</taxon>
    </lineage>
</organism>
<evidence type="ECO:0000259" key="5">
    <source>
        <dbReference type="Pfam" id="PF00195"/>
    </source>
</evidence>
<keyword evidence="3" id="KW-0012">Acyltransferase</keyword>
<dbReference type="AlphaFoldDB" id="A0A2A4T5Z0"/>
<dbReference type="InterPro" id="IPR011141">
    <property type="entry name" value="Polyketide_synthase_type-III"/>
</dbReference>
<comment type="similarity">
    <text evidence="1">Belongs to the thiolase-like superfamily. Chalcone/stilbene synthases family.</text>
</comment>
<proteinExistence type="inferred from homology"/>
<evidence type="ECO:0000256" key="1">
    <source>
        <dbReference type="ARBA" id="ARBA00005531"/>
    </source>
</evidence>
<dbReference type="Pfam" id="PF00195">
    <property type="entry name" value="Chal_sti_synt_N"/>
    <property type="match status" value="1"/>
</dbReference>